<feature type="domain" description="VPS9" evidence="2">
    <location>
        <begin position="237"/>
        <end position="395"/>
    </location>
</feature>
<evidence type="ECO:0000313" key="3">
    <source>
        <dbReference type="EMBL" id="KAB8338977.1"/>
    </source>
</evidence>
<dbReference type="GO" id="GO:0030139">
    <property type="term" value="C:endocytic vesicle"/>
    <property type="evidence" value="ECO:0007669"/>
    <property type="project" value="TreeGrafter"/>
</dbReference>
<evidence type="ECO:0000313" key="4">
    <source>
        <dbReference type="Proteomes" id="UP000327013"/>
    </source>
</evidence>
<dbReference type="GO" id="GO:0016192">
    <property type="term" value="P:vesicle-mediated transport"/>
    <property type="evidence" value="ECO:0007669"/>
    <property type="project" value="InterPro"/>
</dbReference>
<dbReference type="PANTHER" id="PTHR23101:SF97">
    <property type="entry name" value="DOMAIN PROTEIN, PUTATIVE (AFU_ORTHOLOGUE AFUA_2G10890)-RELATED"/>
    <property type="match status" value="1"/>
</dbReference>
<dbReference type="OrthoDB" id="300289at2759"/>
<feature type="compositionally biased region" description="Polar residues" evidence="1">
    <location>
        <begin position="20"/>
        <end position="42"/>
    </location>
</feature>
<feature type="region of interest" description="Disordered" evidence="1">
    <location>
        <begin position="397"/>
        <end position="449"/>
    </location>
</feature>
<dbReference type="PROSITE" id="PS51205">
    <property type="entry name" value="VPS9"/>
    <property type="match status" value="1"/>
</dbReference>
<dbReference type="GO" id="GO:0005829">
    <property type="term" value="C:cytosol"/>
    <property type="evidence" value="ECO:0007669"/>
    <property type="project" value="TreeGrafter"/>
</dbReference>
<feature type="region of interest" description="Disordered" evidence="1">
    <location>
        <begin position="558"/>
        <end position="602"/>
    </location>
</feature>
<dbReference type="Gene3D" id="1.20.1050.80">
    <property type="entry name" value="VPS9 domain"/>
    <property type="match status" value="1"/>
</dbReference>
<evidence type="ECO:0000256" key="1">
    <source>
        <dbReference type="SAM" id="MobiDB-lite"/>
    </source>
</evidence>
<keyword evidence="4" id="KW-1185">Reference proteome</keyword>
<dbReference type="GO" id="GO:0005085">
    <property type="term" value="F:guanyl-nucleotide exchange factor activity"/>
    <property type="evidence" value="ECO:0007669"/>
    <property type="project" value="InterPro"/>
</dbReference>
<feature type="region of interest" description="Disordered" evidence="1">
    <location>
        <begin position="1"/>
        <end position="51"/>
    </location>
</feature>
<reference evidence="3 4" key="1">
    <citation type="submission" date="2019-06" db="EMBL/GenBank/DDBJ databases">
        <title>A chromosomal-level reference genome of Carpinus fangiana (Coryloideae, Betulaceae).</title>
        <authorList>
            <person name="Yang X."/>
            <person name="Wang Z."/>
            <person name="Zhang L."/>
            <person name="Hao G."/>
            <person name="Liu J."/>
            <person name="Yang Y."/>
        </authorList>
    </citation>
    <scope>NUCLEOTIDE SEQUENCE [LARGE SCALE GENOMIC DNA]</scope>
    <source>
        <strain evidence="3">Cfa_2016G</strain>
        <tissue evidence="3">Leaf</tissue>
    </source>
</reference>
<dbReference type="PANTHER" id="PTHR23101">
    <property type="entry name" value="RAB GDP/GTP EXCHANGE FACTOR"/>
    <property type="match status" value="1"/>
</dbReference>
<dbReference type="EMBL" id="VIBQ01000010">
    <property type="protein sequence ID" value="KAB8338977.1"/>
    <property type="molecule type" value="Genomic_DNA"/>
</dbReference>
<feature type="compositionally biased region" description="Polar residues" evidence="1">
    <location>
        <begin position="404"/>
        <end position="418"/>
    </location>
</feature>
<dbReference type="SMART" id="SM00167">
    <property type="entry name" value="VPS9"/>
    <property type="match status" value="1"/>
</dbReference>
<feature type="compositionally biased region" description="Polar residues" evidence="1">
    <location>
        <begin position="566"/>
        <end position="602"/>
    </location>
</feature>
<dbReference type="InterPro" id="IPR045046">
    <property type="entry name" value="Vps9-like"/>
</dbReference>
<sequence>MQRLPSRGKDSRPQVGASFKSFNRNESPASSPNARTRSNTVPDGTPYANDAAGVSLRQDSLGNDIFETGDSNEPELEVDSTADAYPNGFEELPVEIQSLMERFLESLHLKTHSAPLSINQLSDLYQNFYLHVETHISTHIAILASRMSREKSPAPSVSSISSIKARQAARKNSRPLESVLDESLVDRPLISASELSEKRRARKQLESKHVALEEAVERGVCEKVYSKIWRHRSTDDEERDEKLRSRAAALSLVGVDLSELLTSTNDGQGQRAHPDSDLIEDPARARLSEARSNLVRMNQEHSPIGKLQALTATHKSIVEVLSEMFPSSSSADEILPTLIYTIITSSPDDLLVVSNINFIQRFRWANKIDGEAAYCLTNLEAAISFLETVDLSAIRADETKGGPSKSTSQPSTPRTETPNPLYRGLPGTANDQDVVKGEDPPPTSRSASRRLSMLLQSRPRPLDAASGVLSQGTDMAYDTIQNALDGSFKFFFGRIREQQTSHGSDGQPDLTIPKTLEDARKLVSTPPPLAEDDVGVDSVSVGETDDANKQHRVPVTVFEGGRKPSPTASIDSTRDFATTTRRVASPQSQADNTTATTASGQPTAFTAVESMRTLGNSLNPLKGFPGMGMMRGFGRAPSPSSASARPAGEKLLIDVNGIAPPIQKFVALREVKELNGFDIELLLRDYQRLAGALKALQSS</sequence>
<comment type="caution">
    <text evidence="3">The sequence shown here is derived from an EMBL/GenBank/DDBJ whole genome shotgun (WGS) entry which is preliminary data.</text>
</comment>
<dbReference type="SUPFAM" id="SSF109993">
    <property type="entry name" value="VPS9 domain"/>
    <property type="match status" value="1"/>
</dbReference>
<dbReference type="InterPro" id="IPR037191">
    <property type="entry name" value="VPS9_dom_sf"/>
</dbReference>
<dbReference type="Proteomes" id="UP000327013">
    <property type="component" value="Unassembled WGS sequence"/>
</dbReference>
<accession>A0A5N6KR28</accession>
<organism evidence="3 4">
    <name type="scientific">Carpinus fangiana</name>
    <dbReference type="NCBI Taxonomy" id="176857"/>
    <lineage>
        <taxon>Eukaryota</taxon>
        <taxon>Viridiplantae</taxon>
        <taxon>Streptophyta</taxon>
        <taxon>Embryophyta</taxon>
        <taxon>Tracheophyta</taxon>
        <taxon>Spermatophyta</taxon>
        <taxon>Magnoliopsida</taxon>
        <taxon>eudicotyledons</taxon>
        <taxon>Gunneridae</taxon>
        <taxon>Pentapetalae</taxon>
        <taxon>rosids</taxon>
        <taxon>fabids</taxon>
        <taxon>Fagales</taxon>
        <taxon>Betulaceae</taxon>
        <taxon>Carpinus</taxon>
    </lineage>
</organism>
<dbReference type="AlphaFoldDB" id="A0A5N6KR28"/>
<dbReference type="GO" id="GO:0031267">
    <property type="term" value="F:small GTPase binding"/>
    <property type="evidence" value="ECO:0007669"/>
    <property type="project" value="TreeGrafter"/>
</dbReference>
<evidence type="ECO:0000259" key="2">
    <source>
        <dbReference type="PROSITE" id="PS51205"/>
    </source>
</evidence>
<gene>
    <name evidence="3" type="ORF">FH972_021916</name>
</gene>
<protein>
    <recommendedName>
        <fullName evidence="2">VPS9 domain-containing protein</fullName>
    </recommendedName>
</protein>
<proteinExistence type="predicted"/>
<dbReference type="InterPro" id="IPR003123">
    <property type="entry name" value="VPS9"/>
</dbReference>
<dbReference type="Pfam" id="PF02204">
    <property type="entry name" value="VPS9"/>
    <property type="match status" value="1"/>
</dbReference>
<name>A0A5N6KR28_9ROSI</name>